<feature type="domain" description="Aconitase A/isopropylmalate dehydratase small subunit swivel" evidence="11">
    <location>
        <begin position="1"/>
        <end position="123"/>
    </location>
</feature>
<keyword evidence="10" id="KW-0100">Branched-chain amino acid biosynthesis</keyword>
<comment type="catalytic activity">
    <reaction evidence="1">
        <text>(2R,3S)-3-isopropylmalate = (2S)-2-isopropylmalate</text>
        <dbReference type="Rhea" id="RHEA:32287"/>
        <dbReference type="ChEBI" id="CHEBI:1178"/>
        <dbReference type="ChEBI" id="CHEBI:35121"/>
        <dbReference type="EC" id="4.2.1.33"/>
    </reaction>
</comment>
<dbReference type="Gene3D" id="3.20.19.10">
    <property type="entry name" value="Aconitase, domain 4"/>
    <property type="match status" value="1"/>
</dbReference>
<organism evidence="12">
    <name type="scientific">marine metagenome</name>
    <dbReference type="NCBI Taxonomy" id="408172"/>
    <lineage>
        <taxon>unclassified sequences</taxon>
        <taxon>metagenomes</taxon>
        <taxon>ecological metagenomes</taxon>
    </lineage>
</organism>
<evidence type="ECO:0000256" key="5">
    <source>
        <dbReference type="ARBA" id="ARBA00011271"/>
    </source>
</evidence>
<dbReference type="Pfam" id="PF00694">
    <property type="entry name" value="Aconitase_C"/>
    <property type="match status" value="1"/>
</dbReference>
<dbReference type="InterPro" id="IPR015928">
    <property type="entry name" value="Aconitase/3IPM_dehydase_swvl"/>
</dbReference>
<accession>A0A381Z018</accession>
<evidence type="ECO:0000256" key="3">
    <source>
        <dbReference type="ARBA" id="ARBA00004729"/>
    </source>
</evidence>
<evidence type="ECO:0000256" key="8">
    <source>
        <dbReference type="ARBA" id="ARBA00022605"/>
    </source>
</evidence>
<keyword evidence="9" id="KW-0456">Lyase</keyword>
<dbReference type="CDD" id="cd01577">
    <property type="entry name" value="IPMI_Swivel"/>
    <property type="match status" value="1"/>
</dbReference>
<dbReference type="NCBIfam" id="NF002458">
    <property type="entry name" value="PRK01641.1"/>
    <property type="match status" value="1"/>
</dbReference>
<dbReference type="EC" id="4.2.1.33" evidence="6"/>
<evidence type="ECO:0000256" key="1">
    <source>
        <dbReference type="ARBA" id="ARBA00000491"/>
    </source>
</evidence>
<dbReference type="NCBIfam" id="TIGR00171">
    <property type="entry name" value="leuD"/>
    <property type="match status" value="1"/>
</dbReference>
<dbReference type="GO" id="GO:0003861">
    <property type="term" value="F:3-isopropylmalate dehydratase activity"/>
    <property type="evidence" value="ECO:0007669"/>
    <property type="project" value="UniProtKB-EC"/>
</dbReference>
<evidence type="ECO:0000256" key="4">
    <source>
        <dbReference type="ARBA" id="ARBA00009845"/>
    </source>
</evidence>
<dbReference type="InterPro" id="IPR004431">
    <property type="entry name" value="3-IsopropMal_deHydase_ssu"/>
</dbReference>
<dbReference type="SUPFAM" id="SSF52016">
    <property type="entry name" value="LeuD/IlvD-like"/>
    <property type="match status" value="1"/>
</dbReference>
<evidence type="ECO:0000259" key="11">
    <source>
        <dbReference type="Pfam" id="PF00694"/>
    </source>
</evidence>
<keyword evidence="7" id="KW-0432">Leucine biosynthesis</keyword>
<evidence type="ECO:0000256" key="9">
    <source>
        <dbReference type="ARBA" id="ARBA00023239"/>
    </source>
</evidence>
<dbReference type="GO" id="GO:0009098">
    <property type="term" value="P:L-leucine biosynthetic process"/>
    <property type="evidence" value="ECO:0007669"/>
    <property type="project" value="UniProtKB-UniPathway"/>
</dbReference>
<dbReference type="UniPathway" id="UPA00048">
    <property type="reaction ID" value="UER00071"/>
</dbReference>
<dbReference type="PANTHER" id="PTHR43345">
    <property type="entry name" value="3-ISOPROPYLMALATE DEHYDRATASE SMALL SUBUNIT 2-RELATED-RELATED"/>
    <property type="match status" value="1"/>
</dbReference>
<comment type="function">
    <text evidence="2">Catalyzes the isomerization between 2-isopropylmalate and 3-isopropylmalate, via the formation of 2-isopropylmaleate.</text>
</comment>
<dbReference type="AlphaFoldDB" id="A0A381Z018"/>
<evidence type="ECO:0000256" key="6">
    <source>
        <dbReference type="ARBA" id="ARBA00011998"/>
    </source>
</evidence>
<reference evidence="12" key="1">
    <citation type="submission" date="2018-05" db="EMBL/GenBank/DDBJ databases">
        <authorList>
            <person name="Lanie J.A."/>
            <person name="Ng W.-L."/>
            <person name="Kazmierczak K.M."/>
            <person name="Andrzejewski T.M."/>
            <person name="Davidsen T.M."/>
            <person name="Wayne K.J."/>
            <person name="Tettelin H."/>
            <person name="Glass J.I."/>
            <person name="Rusch D."/>
            <person name="Podicherti R."/>
            <person name="Tsui H.-C.T."/>
            <person name="Winkler M.E."/>
        </authorList>
    </citation>
    <scope>NUCLEOTIDE SEQUENCE</scope>
</reference>
<dbReference type="PANTHER" id="PTHR43345:SF5">
    <property type="entry name" value="3-ISOPROPYLMALATE DEHYDRATASE SMALL SUBUNIT"/>
    <property type="match status" value="1"/>
</dbReference>
<comment type="subunit">
    <text evidence="5">Heterodimer of LeuC and LeuD.</text>
</comment>
<evidence type="ECO:0000313" key="12">
    <source>
        <dbReference type="EMBL" id="SVA82067.1"/>
    </source>
</evidence>
<evidence type="ECO:0000256" key="10">
    <source>
        <dbReference type="ARBA" id="ARBA00023304"/>
    </source>
</evidence>
<dbReference type="GO" id="GO:0009316">
    <property type="term" value="C:3-isopropylmalate dehydratase complex"/>
    <property type="evidence" value="ECO:0007669"/>
    <property type="project" value="InterPro"/>
</dbReference>
<dbReference type="EMBL" id="UINC01019387">
    <property type="protein sequence ID" value="SVA82067.1"/>
    <property type="molecule type" value="Genomic_DNA"/>
</dbReference>
<protein>
    <recommendedName>
        <fullName evidence="6">3-isopropylmalate dehydratase</fullName>
        <ecNumber evidence="6">4.2.1.33</ecNumber>
    </recommendedName>
</protein>
<dbReference type="InterPro" id="IPR050075">
    <property type="entry name" value="LeuD"/>
</dbReference>
<dbReference type="InterPro" id="IPR033940">
    <property type="entry name" value="IPMI_Swivel"/>
</dbReference>
<comment type="similarity">
    <text evidence="4">Belongs to the LeuD family. LeuD type 1 subfamily.</text>
</comment>
<evidence type="ECO:0000256" key="7">
    <source>
        <dbReference type="ARBA" id="ARBA00022430"/>
    </source>
</evidence>
<name>A0A381Z018_9ZZZZ</name>
<proteinExistence type="inferred from homology"/>
<gene>
    <name evidence="12" type="ORF">METZ01_LOCUS134921</name>
</gene>
<dbReference type="InterPro" id="IPR000573">
    <property type="entry name" value="AconitaseA/IPMdHydase_ssu_swvl"/>
</dbReference>
<evidence type="ECO:0000256" key="2">
    <source>
        <dbReference type="ARBA" id="ARBA00002695"/>
    </source>
</evidence>
<keyword evidence="8" id="KW-0028">Amino-acid biosynthesis</keyword>
<comment type="pathway">
    <text evidence="3">Amino-acid biosynthesis; L-leucine biosynthesis; L-leucine from 3-methyl-2-oxobutanoate: step 2/4.</text>
</comment>
<sequence length="207" mass="23233">MEPFNRFSAVAVPIDIANCDTDQIIPARFLRRPKDDPDYPKFLLHDLRFASDGSETDFIYNQTPYRDGRILVTDVNWGCGSSREAAVNALTANKIRSVIAAAFGDIHYGNCVKNGVLPVRLKAETCEKLRLQLHQSPGAVISIDLETQSITGPDGERYEFEIESLDKQRLLHGLDDISLTLEHEVKISAFEHEHLAKNSWILPKVTS</sequence>